<sequence>MSWNFYEADTVVFWDVTDFPIHTDRTYLETLKSVLVINGYTGGLKIKAYGEKKPNNLGDGVIFVPKREKYARLNIMLLDISLWGVDLVRLPLIPRNVIVLAENIKETTNFVTVSWNMRSAGTKCIWVLPDDYEDEKIYHLRLPSAHIFWRWQDLLDGKKPMSEEDVRALRLKAPSDLHYYPITGVKNNVS</sequence>
<evidence type="ECO:0008006" key="3">
    <source>
        <dbReference type="Google" id="ProtNLM"/>
    </source>
</evidence>
<accession>A0ABC8K3W1</accession>
<dbReference type="AlphaFoldDB" id="A0ABC8K3W1"/>
<comment type="caution">
    <text evidence="1">The sequence shown here is derived from an EMBL/GenBank/DDBJ whole genome shotgun (WGS) entry which is preliminary data.</text>
</comment>
<organism evidence="1 2">
    <name type="scientific">Eruca vesicaria subsp. sativa</name>
    <name type="common">Garden rocket</name>
    <name type="synonym">Eruca sativa</name>
    <dbReference type="NCBI Taxonomy" id="29727"/>
    <lineage>
        <taxon>Eukaryota</taxon>
        <taxon>Viridiplantae</taxon>
        <taxon>Streptophyta</taxon>
        <taxon>Embryophyta</taxon>
        <taxon>Tracheophyta</taxon>
        <taxon>Spermatophyta</taxon>
        <taxon>Magnoliopsida</taxon>
        <taxon>eudicotyledons</taxon>
        <taxon>Gunneridae</taxon>
        <taxon>Pentapetalae</taxon>
        <taxon>rosids</taxon>
        <taxon>malvids</taxon>
        <taxon>Brassicales</taxon>
        <taxon>Brassicaceae</taxon>
        <taxon>Brassiceae</taxon>
        <taxon>Eruca</taxon>
    </lineage>
</organism>
<keyword evidence="2" id="KW-1185">Reference proteome</keyword>
<protein>
    <recommendedName>
        <fullName evidence="3">NYN domain-containing protein</fullName>
    </recommendedName>
</protein>
<dbReference type="Proteomes" id="UP001642260">
    <property type="component" value="Unassembled WGS sequence"/>
</dbReference>
<evidence type="ECO:0000313" key="1">
    <source>
        <dbReference type="EMBL" id="CAH8353477.1"/>
    </source>
</evidence>
<reference evidence="1 2" key="1">
    <citation type="submission" date="2022-03" db="EMBL/GenBank/DDBJ databases">
        <authorList>
            <person name="Macdonald S."/>
            <person name="Ahmed S."/>
            <person name="Newling K."/>
        </authorList>
    </citation>
    <scope>NUCLEOTIDE SEQUENCE [LARGE SCALE GENOMIC DNA]</scope>
</reference>
<gene>
    <name evidence="1" type="ORF">ERUC_LOCUS19232</name>
</gene>
<dbReference type="EMBL" id="CAKOAT010182488">
    <property type="protein sequence ID" value="CAH8353477.1"/>
    <property type="molecule type" value="Genomic_DNA"/>
</dbReference>
<proteinExistence type="predicted"/>
<evidence type="ECO:0000313" key="2">
    <source>
        <dbReference type="Proteomes" id="UP001642260"/>
    </source>
</evidence>
<name>A0ABC8K3W1_ERUVS</name>